<sequence>GFDLNAGQPATQAMQSEVMEQFKEKLAVPDDATIQQATAIASTDIVITNIDSNGKTPLDLFREQFMKNKM</sequence>
<comment type="caution">
    <text evidence="1">The sequence shown here is derived from an EMBL/GenBank/DDBJ whole genome shotgun (WGS) entry which is preliminary data.</text>
</comment>
<gene>
    <name evidence="1" type="ORF">VOF76_27235</name>
</gene>
<organism evidence="1 2">
    <name type="scientific">Leclercia adecarboxylata</name>
    <dbReference type="NCBI Taxonomy" id="83655"/>
    <lineage>
        <taxon>Bacteria</taxon>
        <taxon>Pseudomonadati</taxon>
        <taxon>Pseudomonadota</taxon>
        <taxon>Gammaproteobacteria</taxon>
        <taxon>Enterobacterales</taxon>
        <taxon>Enterobacteriaceae</taxon>
        <taxon>Leclercia</taxon>
    </lineage>
</organism>
<evidence type="ECO:0000313" key="1">
    <source>
        <dbReference type="EMBL" id="MEC3939791.1"/>
    </source>
</evidence>
<name>A0ABU6IDW7_9ENTR</name>
<keyword evidence="2" id="KW-1185">Reference proteome</keyword>
<evidence type="ECO:0000313" key="2">
    <source>
        <dbReference type="Proteomes" id="UP001357437"/>
    </source>
</evidence>
<feature type="non-terminal residue" evidence="1">
    <location>
        <position position="1"/>
    </location>
</feature>
<reference evidence="1 2" key="1">
    <citation type="submission" date="2024-01" db="EMBL/GenBank/DDBJ databases">
        <title>Comparative Genomics of Leclercia adecarboxylata Strains Isolated from Several Sources.</title>
        <authorList>
            <person name="Yescas-Zazueta V."/>
            <person name="Balbuena-Alonso M.G."/>
            <person name="Valencia D."/>
            <person name="Mendez-Pfeiffer P.A."/>
            <person name="Ballesteros-Monrreal M.G."/>
            <person name="Rocha-Gracia R.D.C."/>
            <person name="Barrios-Villa E."/>
        </authorList>
    </citation>
    <scope>NUCLEOTIDE SEQUENCE [LARGE SCALE GENOMIC DNA]</scope>
    <source>
        <strain evidence="1 2">33MEM</strain>
    </source>
</reference>
<protein>
    <submittedName>
        <fullName evidence="1">Uncharacterized protein</fullName>
    </submittedName>
</protein>
<dbReference type="EMBL" id="JAYMCU010000368">
    <property type="protein sequence ID" value="MEC3939791.1"/>
    <property type="molecule type" value="Genomic_DNA"/>
</dbReference>
<accession>A0ABU6IDW7</accession>
<dbReference type="RefSeq" id="WP_326293473.1">
    <property type="nucleotide sequence ID" value="NZ_JAYMCU010000368.1"/>
</dbReference>
<dbReference type="Proteomes" id="UP001357437">
    <property type="component" value="Unassembled WGS sequence"/>
</dbReference>
<proteinExistence type="predicted"/>